<dbReference type="OrthoDB" id="37506at2"/>
<dbReference type="KEGG" id="tle:Tlet_0228"/>
<accession>A8F3R4</accession>
<keyword evidence="2" id="KW-1185">Reference proteome</keyword>
<dbReference type="EMBL" id="CP000812">
    <property type="protein sequence ID" value="ABV32798.1"/>
    <property type="molecule type" value="Genomic_DNA"/>
</dbReference>
<reference evidence="1 2" key="2">
    <citation type="journal article" date="2009" name="Proc. Natl. Acad. Sci. U.S.A.">
        <title>On the chimeric nature, thermophilic origin, and phylogenetic placement of the Thermotogales.</title>
        <authorList>
            <person name="Zhaxybayeva O."/>
            <person name="Swithers K.S."/>
            <person name="Lapierre P."/>
            <person name="Fournier G.P."/>
            <person name="Bickhart D.M."/>
            <person name="DeBoy R.T."/>
            <person name="Nelson K.E."/>
            <person name="Nesbo C.L."/>
            <person name="Doolittle W.F."/>
            <person name="Gogarten J.P."/>
            <person name="Noll K.M."/>
        </authorList>
    </citation>
    <scope>NUCLEOTIDE SEQUENCE [LARGE SCALE GENOMIC DNA]</scope>
    <source>
        <strain evidence="2">ATCC BAA-301 / DSM 14385 / NBRC 107922 / TMO</strain>
    </source>
</reference>
<evidence type="ECO:0000313" key="1">
    <source>
        <dbReference type="EMBL" id="ABV32798.1"/>
    </source>
</evidence>
<sequence>MKKGEKFLSFVKFEKEIESAYREKLSATKRPEETADVFIEFAINFLSKIKPEITRNHIDQIYFDPDSENGYKLSPNLEKILGNEILNNSDLPAILKRLALSAVHRRKALVSNNERTNMFRMQEKPDQH</sequence>
<dbReference type="AlphaFoldDB" id="A8F3R4"/>
<protein>
    <submittedName>
        <fullName evidence="1">Uncharacterized protein</fullName>
    </submittedName>
</protein>
<dbReference type="eggNOG" id="ENOG503331X">
    <property type="taxonomic scope" value="Bacteria"/>
</dbReference>
<dbReference type="RefSeq" id="WP_012002279.1">
    <property type="nucleotide sequence ID" value="NC_009828.1"/>
</dbReference>
<evidence type="ECO:0000313" key="2">
    <source>
        <dbReference type="Proteomes" id="UP000002016"/>
    </source>
</evidence>
<organism evidence="1 2">
    <name type="scientific">Pseudothermotoga lettingae (strain ATCC BAA-301 / DSM 14385 / NBRC 107922 / TMO)</name>
    <name type="common">Thermotoga lettingae</name>
    <dbReference type="NCBI Taxonomy" id="416591"/>
    <lineage>
        <taxon>Bacteria</taxon>
        <taxon>Thermotogati</taxon>
        <taxon>Thermotogota</taxon>
        <taxon>Thermotogae</taxon>
        <taxon>Thermotogales</taxon>
        <taxon>Thermotogaceae</taxon>
        <taxon>Pseudothermotoga</taxon>
    </lineage>
</organism>
<reference evidence="1 2" key="1">
    <citation type="submission" date="2007-08" db="EMBL/GenBank/DDBJ databases">
        <title>Complete sequence of Thermotoga lettingae TMO.</title>
        <authorList>
            <consortium name="US DOE Joint Genome Institute"/>
            <person name="Copeland A."/>
            <person name="Lucas S."/>
            <person name="Lapidus A."/>
            <person name="Barry K."/>
            <person name="Glavina del Rio T."/>
            <person name="Dalin E."/>
            <person name="Tice H."/>
            <person name="Pitluck S."/>
            <person name="Foster B."/>
            <person name="Bruce D."/>
            <person name="Schmutz J."/>
            <person name="Larimer F."/>
            <person name="Land M."/>
            <person name="Hauser L."/>
            <person name="Kyrpides N."/>
            <person name="Mikhailova N."/>
            <person name="Nelson K."/>
            <person name="Gogarten J.P."/>
            <person name="Noll K."/>
            <person name="Richardson P."/>
        </authorList>
    </citation>
    <scope>NUCLEOTIDE SEQUENCE [LARGE SCALE GENOMIC DNA]</scope>
    <source>
        <strain evidence="2">ATCC BAA-301 / DSM 14385 / NBRC 107922 / TMO</strain>
    </source>
</reference>
<proteinExistence type="predicted"/>
<name>A8F3R4_PSELT</name>
<gene>
    <name evidence="1" type="ordered locus">Tlet_0228</name>
</gene>
<dbReference type="HOGENOM" id="CLU_160070_0_0_0"/>
<dbReference type="STRING" id="416591.Tlet_0228"/>
<dbReference type="Proteomes" id="UP000002016">
    <property type="component" value="Chromosome"/>
</dbReference>